<dbReference type="PANTHER" id="PTHR22573:SF2">
    <property type="entry name" value="PHOSPHOGLUCOMUTASE"/>
    <property type="match status" value="1"/>
</dbReference>
<evidence type="ECO:0000313" key="10">
    <source>
        <dbReference type="Proteomes" id="UP000234857"/>
    </source>
</evidence>
<keyword evidence="2" id="KW-0597">Phosphoprotein</keyword>
<evidence type="ECO:0000313" key="9">
    <source>
        <dbReference type="EMBL" id="PLX15243.1"/>
    </source>
</evidence>
<evidence type="ECO:0000259" key="6">
    <source>
        <dbReference type="Pfam" id="PF02878"/>
    </source>
</evidence>
<dbReference type="Pfam" id="PF02880">
    <property type="entry name" value="PGM_PMM_III"/>
    <property type="match status" value="1"/>
</dbReference>
<dbReference type="EMBL" id="PKTG01000144">
    <property type="protein sequence ID" value="PLX15243.1"/>
    <property type="molecule type" value="Genomic_DNA"/>
</dbReference>
<dbReference type="InterPro" id="IPR005845">
    <property type="entry name" value="A-D-PHexomutase_a/b/a-II"/>
</dbReference>
<keyword evidence="5" id="KW-0413">Isomerase</keyword>
<keyword evidence="3" id="KW-0479">Metal-binding</keyword>
<dbReference type="InterPro" id="IPR016055">
    <property type="entry name" value="A-D-PHexomutase_a/b/a-I/II/III"/>
</dbReference>
<dbReference type="InterPro" id="IPR045244">
    <property type="entry name" value="PGM"/>
</dbReference>
<protein>
    <recommendedName>
        <fullName evidence="11">Phosphoglucomutase</fullName>
    </recommendedName>
</protein>
<dbReference type="Proteomes" id="UP000234857">
    <property type="component" value="Unassembled WGS sequence"/>
</dbReference>
<dbReference type="InterPro" id="IPR036900">
    <property type="entry name" value="A-D-PHexomutase_C_sf"/>
</dbReference>
<reference evidence="9 10" key="1">
    <citation type="submission" date="2017-11" db="EMBL/GenBank/DDBJ databases">
        <title>Genome-resolved metagenomics identifies genetic mobility, metabolic interactions, and unexpected diversity in perchlorate-reducing communities.</title>
        <authorList>
            <person name="Barnum T.P."/>
            <person name="Figueroa I.A."/>
            <person name="Carlstrom C.I."/>
            <person name="Lucas L.N."/>
            <person name="Engelbrektson A.L."/>
            <person name="Coates J.D."/>
        </authorList>
    </citation>
    <scope>NUCLEOTIDE SEQUENCE [LARGE SCALE GENOMIC DNA]</scope>
    <source>
        <strain evidence="9">BM706</strain>
    </source>
</reference>
<sequence>MKFSRGGWTGIISDDFTFEKASIVIKAICKYMTSHGLDRKKLIVSYDSRFLSYKYAQLAVEVITGHGIKCIISERDIPSVFSLSTLKNDKEGGVIHFSGSNREYYINSILFFPEYGGPAFSHIVMEIERNIRLISQMEEDIPMKSYGQGLALSNVIVHDIFNDYKKILDKSLDMKKIKEVQGKICVDYMNGSLRGFLRDILPKGINLIEINSDYNPYMGGHRPDPESGNHEFLSETIKNSESDFGVAFDTDAQHVAFFDSHGRKVNSNILLGVILDYLIRNRSKSGKVVKTLSSTSLIDIICEENAIEVIETFTGFKHVSEKLLKEKIIFAVDSYGGITFSGHLNNMDSILLLMMIIEIIGSTEKSFEELINDCITKYGDFQYKREKIGLSGEDEKLRIIGKLKLIAGEFDGSKIKEIKQSDGFKIIFENGSWLLLRMDPVNPELELFYESKYKDFIEEVQKKIKRFLGD</sequence>
<dbReference type="SUPFAM" id="SSF53738">
    <property type="entry name" value="Phosphoglucomutase, first 3 domains"/>
    <property type="match status" value="3"/>
</dbReference>
<accession>A0A2N5Z989</accession>
<evidence type="ECO:0000256" key="4">
    <source>
        <dbReference type="ARBA" id="ARBA00022842"/>
    </source>
</evidence>
<comment type="similarity">
    <text evidence="1">Belongs to the phosphohexose mutase family.</text>
</comment>
<dbReference type="InterPro" id="IPR005846">
    <property type="entry name" value="A-D-PHexomutase_a/b/a-III"/>
</dbReference>
<dbReference type="Pfam" id="PF02878">
    <property type="entry name" value="PGM_PMM_I"/>
    <property type="match status" value="1"/>
</dbReference>
<evidence type="ECO:0000256" key="5">
    <source>
        <dbReference type="ARBA" id="ARBA00023235"/>
    </source>
</evidence>
<dbReference type="GO" id="GO:0005975">
    <property type="term" value="P:carbohydrate metabolic process"/>
    <property type="evidence" value="ECO:0007669"/>
    <property type="project" value="InterPro"/>
</dbReference>
<evidence type="ECO:0008006" key="11">
    <source>
        <dbReference type="Google" id="ProtNLM"/>
    </source>
</evidence>
<feature type="domain" description="Alpha-D-phosphohexomutase alpha/beta/alpha" evidence="6">
    <location>
        <begin position="2"/>
        <end position="133"/>
    </location>
</feature>
<feature type="domain" description="Alpha-D-phosphohexomutase alpha/beta/alpha" evidence="7">
    <location>
        <begin position="165"/>
        <end position="262"/>
    </location>
</feature>
<evidence type="ECO:0000256" key="2">
    <source>
        <dbReference type="ARBA" id="ARBA00022553"/>
    </source>
</evidence>
<dbReference type="Pfam" id="PF02879">
    <property type="entry name" value="PGM_PMM_II"/>
    <property type="match status" value="1"/>
</dbReference>
<gene>
    <name evidence="9" type="ORF">C0601_13545</name>
</gene>
<evidence type="ECO:0000256" key="1">
    <source>
        <dbReference type="ARBA" id="ARBA00010231"/>
    </source>
</evidence>
<keyword evidence="4" id="KW-0460">Magnesium</keyword>
<evidence type="ECO:0000256" key="3">
    <source>
        <dbReference type="ARBA" id="ARBA00022723"/>
    </source>
</evidence>
<dbReference type="AlphaFoldDB" id="A0A2N5Z989"/>
<dbReference type="Gene3D" id="3.30.310.50">
    <property type="entry name" value="Alpha-D-phosphohexomutase, C-terminal domain"/>
    <property type="match status" value="1"/>
</dbReference>
<comment type="caution">
    <text evidence="9">The sequence shown here is derived from an EMBL/GenBank/DDBJ whole genome shotgun (WGS) entry which is preliminary data.</text>
</comment>
<evidence type="ECO:0000259" key="7">
    <source>
        <dbReference type="Pfam" id="PF02879"/>
    </source>
</evidence>
<dbReference type="SUPFAM" id="SSF55957">
    <property type="entry name" value="Phosphoglucomutase, C-terminal domain"/>
    <property type="match status" value="1"/>
</dbReference>
<feature type="domain" description="Alpha-D-phosphohexomutase alpha/beta/alpha" evidence="8">
    <location>
        <begin position="267"/>
        <end position="378"/>
    </location>
</feature>
<dbReference type="InterPro" id="IPR005844">
    <property type="entry name" value="A-D-PHexomutase_a/b/a-I"/>
</dbReference>
<organism evidence="9 10">
    <name type="scientific">Muiribacterium halophilum</name>
    <dbReference type="NCBI Taxonomy" id="2053465"/>
    <lineage>
        <taxon>Bacteria</taxon>
        <taxon>Candidatus Muiribacteriota</taxon>
        <taxon>Candidatus Muiribacteriia</taxon>
        <taxon>Candidatus Muiribacteriales</taxon>
        <taxon>Candidatus Muiribacteriaceae</taxon>
        <taxon>Candidatus Muiribacterium</taxon>
    </lineage>
</organism>
<proteinExistence type="inferred from homology"/>
<evidence type="ECO:0000259" key="8">
    <source>
        <dbReference type="Pfam" id="PF02880"/>
    </source>
</evidence>
<dbReference type="GO" id="GO:0046872">
    <property type="term" value="F:metal ion binding"/>
    <property type="evidence" value="ECO:0007669"/>
    <property type="project" value="UniProtKB-KW"/>
</dbReference>
<dbReference type="GO" id="GO:0004614">
    <property type="term" value="F:phosphoglucomutase activity"/>
    <property type="evidence" value="ECO:0007669"/>
    <property type="project" value="InterPro"/>
</dbReference>
<dbReference type="Gene3D" id="3.40.120.10">
    <property type="entry name" value="Alpha-D-Glucose-1,6-Bisphosphate, subunit A, domain 3"/>
    <property type="match status" value="3"/>
</dbReference>
<name>A0A2N5Z989_MUIH1</name>
<dbReference type="PANTHER" id="PTHR22573">
    <property type="entry name" value="PHOSPHOHEXOMUTASE FAMILY MEMBER"/>
    <property type="match status" value="1"/>
</dbReference>
<dbReference type="GO" id="GO:0005829">
    <property type="term" value="C:cytosol"/>
    <property type="evidence" value="ECO:0007669"/>
    <property type="project" value="TreeGrafter"/>
</dbReference>